<dbReference type="GO" id="GO:0008270">
    <property type="term" value="F:zinc ion binding"/>
    <property type="evidence" value="ECO:0007669"/>
    <property type="project" value="InterPro"/>
</dbReference>
<dbReference type="InterPro" id="IPR007219">
    <property type="entry name" value="XnlR_reg_dom"/>
</dbReference>
<evidence type="ECO:0000313" key="7">
    <source>
        <dbReference type="Proteomes" id="UP001283341"/>
    </source>
</evidence>
<dbReference type="SMART" id="SM00906">
    <property type="entry name" value="Fungal_trans"/>
    <property type="match status" value="1"/>
</dbReference>
<feature type="region of interest" description="Disordered" evidence="4">
    <location>
        <begin position="1"/>
        <end position="46"/>
    </location>
</feature>
<feature type="region of interest" description="Disordered" evidence="4">
    <location>
        <begin position="838"/>
        <end position="893"/>
    </location>
</feature>
<name>A0AAE0IBR1_9PEZI</name>
<dbReference type="SMART" id="SM00066">
    <property type="entry name" value="GAL4"/>
    <property type="match status" value="1"/>
</dbReference>
<dbReference type="InterPro" id="IPR036864">
    <property type="entry name" value="Zn2-C6_fun-type_DNA-bd_sf"/>
</dbReference>
<dbReference type="Pfam" id="PF00172">
    <property type="entry name" value="Zn_clus"/>
    <property type="match status" value="1"/>
</dbReference>
<feature type="compositionally biased region" description="Pro residues" evidence="4">
    <location>
        <begin position="135"/>
        <end position="144"/>
    </location>
</feature>
<feature type="region of interest" description="Disordered" evidence="4">
    <location>
        <begin position="192"/>
        <end position="250"/>
    </location>
</feature>
<evidence type="ECO:0000256" key="4">
    <source>
        <dbReference type="SAM" id="MobiDB-lite"/>
    </source>
</evidence>
<feature type="region of interest" description="Disordered" evidence="4">
    <location>
        <begin position="127"/>
        <end position="161"/>
    </location>
</feature>
<dbReference type="InterPro" id="IPR050987">
    <property type="entry name" value="AtrR-like"/>
</dbReference>
<feature type="region of interest" description="Disordered" evidence="4">
    <location>
        <begin position="773"/>
        <end position="818"/>
    </location>
</feature>
<reference evidence="6" key="2">
    <citation type="submission" date="2023-06" db="EMBL/GenBank/DDBJ databases">
        <authorList>
            <consortium name="Lawrence Berkeley National Laboratory"/>
            <person name="Haridas S."/>
            <person name="Hensen N."/>
            <person name="Bonometti L."/>
            <person name="Westerberg I."/>
            <person name="Brannstrom I.O."/>
            <person name="Guillou S."/>
            <person name="Cros-Aarteil S."/>
            <person name="Calhoun S."/>
            <person name="Kuo A."/>
            <person name="Mondo S."/>
            <person name="Pangilinan J."/>
            <person name="Riley R."/>
            <person name="Labutti K."/>
            <person name="Andreopoulos B."/>
            <person name="Lipzen A."/>
            <person name="Chen C."/>
            <person name="Yanf M."/>
            <person name="Daum C."/>
            <person name="Ng V."/>
            <person name="Clum A."/>
            <person name="Steindorff A."/>
            <person name="Ohm R."/>
            <person name="Martin F."/>
            <person name="Silar P."/>
            <person name="Natvig D."/>
            <person name="Lalanne C."/>
            <person name="Gautier V."/>
            <person name="Ament-Velasquez S.L."/>
            <person name="Kruys A."/>
            <person name="Hutchinson M.I."/>
            <person name="Powell A.J."/>
            <person name="Barry K."/>
            <person name="Miller A.N."/>
            <person name="Grigoriev I.V."/>
            <person name="Debuchy R."/>
            <person name="Gladieux P."/>
            <person name="Thoren M.H."/>
            <person name="Johannesson H."/>
        </authorList>
    </citation>
    <scope>NUCLEOTIDE SEQUENCE</scope>
    <source>
        <strain evidence="6">CBS 118394</strain>
    </source>
</reference>
<feature type="compositionally biased region" description="Basic and acidic residues" evidence="4">
    <location>
        <begin position="214"/>
        <end position="227"/>
    </location>
</feature>
<dbReference type="EMBL" id="JAUEDM010000003">
    <property type="protein sequence ID" value="KAK3322004.1"/>
    <property type="molecule type" value="Genomic_DNA"/>
</dbReference>
<feature type="compositionally biased region" description="Low complexity" evidence="4">
    <location>
        <begin position="875"/>
        <end position="890"/>
    </location>
</feature>
<dbReference type="SUPFAM" id="SSF57701">
    <property type="entry name" value="Zn2/Cys6 DNA-binding domain"/>
    <property type="match status" value="1"/>
</dbReference>
<feature type="compositionally biased region" description="Polar residues" evidence="4">
    <location>
        <begin position="1"/>
        <end position="13"/>
    </location>
</feature>
<evidence type="ECO:0000256" key="1">
    <source>
        <dbReference type="ARBA" id="ARBA00022723"/>
    </source>
</evidence>
<dbReference type="PANTHER" id="PTHR46910">
    <property type="entry name" value="TRANSCRIPTION FACTOR PDR1"/>
    <property type="match status" value="1"/>
</dbReference>
<dbReference type="GO" id="GO:0006351">
    <property type="term" value="P:DNA-templated transcription"/>
    <property type="evidence" value="ECO:0007669"/>
    <property type="project" value="InterPro"/>
</dbReference>
<protein>
    <submittedName>
        <fullName evidence="6">Fungal-specific transcription factor domain-containing protein</fullName>
    </submittedName>
</protein>
<sequence>MSSGNRHQLNKIPTSRAPEHDRSSTSAAPTSQANHASFASREPQRVRRACEGCRKRKIKCNGEDPCLRCSNLRVHCGYAEQHGVALARTLDISNGMTALNERFEELEKANERRMSNIEEMLRQISHRLSSSESDPSPPPPPPIDLPAARRGTSLMPPPSVAQCNNTVVNSIEHESSLDVLVNAAASVQVPPHQQAGPINCAPEAASPEADVDDGWTKREDDTGRLEEDSSLQDEAGTNNDDEARTASEQTDEFYTDGYGDLEMDSHGQLRYVGLGSIASVVDRCDCLRRQIAAGLRQKGYDSSQPFLTSPAPAPSPTTLTHLFAPPTPVLPPRRLVHVLIGTYIQDVLYIFPILPIDTLWSIYSELLTHGVRDTAYASVFFGALTAAAALIPESDPVFDEIPPEFAKKGLDQYFYRLAKGFADAAPVVVDDCGRRRGRRNANQDVVIACALLSMYLAGVGSQAEAWIMSGRAIRIAQDLGLHRDPERLQLPKKERTERRFIWWCLYLLDRQLSTALGRPLAIDDDDCDVSLPTPEADTTRYADNTGFCGCLPLYRALGMILKTVNSVNNACKVRQAGNYDTLRGQVHEIDRAIQRWASEVVPPEVKKATQGRCLIEKHITLSYYHAAVILLYRAFLPQPPHHNRDTSSSSNSPLSNSKEAQIRCAKAASDCIRGSPDYLMCVPRGHYRVVHGQNIFVSAVILLQCIRSNDRITSIDAALGHVRCALDGLKALEEEWKGAKKCQGIIEEYLEFTLRMLSGEFDVADGCGCYQSKKDGKKTRCRGHDREEEGRPVAKRQRVGERPAADEGRVTAGPSSSSAAWFRGAEYRPASLRASLNRLRQQQHQHLSSSSDTGATTAMPPASSSGRKDSDINVTSRPPTRTSPHTPSPSAVSTKALGIDAALNMNTSWPFTYGENGTPMPLNLDFGMMMQQSGNGSGMADEMSDLNVSDIAMLAPSFSSQVDHDKGQYFRSPR</sequence>
<dbReference type="AlphaFoldDB" id="A0AAE0IBR1"/>
<evidence type="ECO:0000256" key="2">
    <source>
        <dbReference type="ARBA" id="ARBA00023242"/>
    </source>
</evidence>
<comment type="caution">
    <text evidence="6">The sequence shown here is derived from an EMBL/GenBank/DDBJ whole genome shotgun (WGS) entry which is preliminary data.</text>
</comment>
<evidence type="ECO:0000313" key="6">
    <source>
        <dbReference type="EMBL" id="KAK3322004.1"/>
    </source>
</evidence>
<feature type="compositionally biased region" description="Polar residues" evidence="4">
    <location>
        <begin position="24"/>
        <end position="37"/>
    </location>
</feature>
<dbReference type="PROSITE" id="PS00463">
    <property type="entry name" value="ZN2_CY6_FUNGAL_1"/>
    <property type="match status" value="1"/>
</dbReference>
<keyword evidence="7" id="KW-1185">Reference proteome</keyword>
<accession>A0AAE0IBR1</accession>
<dbReference type="GO" id="GO:0000981">
    <property type="term" value="F:DNA-binding transcription factor activity, RNA polymerase II-specific"/>
    <property type="evidence" value="ECO:0007669"/>
    <property type="project" value="InterPro"/>
</dbReference>
<reference evidence="6" key="1">
    <citation type="journal article" date="2023" name="Mol. Phylogenet. Evol.">
        <title>Genome-scale phylogeny and comparative genomics of the fungal order Sordariales.</title>
        <authorList>
            <person name="Hensen N."/>
            <person name="Bonometti L."/>
            <person name="Westerberg I."/>
            <person name="Brannstrom I.O."/>
            <person name="Guillou S."/>
            <person name="Cros-Aarteil S."/>
            <person name="Calhoun S."/>
            <person name="Haridas S."/>
            <person name="Kuo A."/>
            <person name="Mondo S."/>
            <person name="Pangilinan J."/>
            <person name="Riley R."/>
            <person name="LaButti K."/>
            <person name="Andreopoulos B."/>
            <person name="Lipzen A."/>
            <person name="Chen C."/>
            <person name="Yan M."/>
            <person name="Daum C."/>
            <person name="Ng V."/>
            <person name="Clum A."/>
            <person name="Steindorff A."/>
            <person name="Ohm R.A."/>
            <person name="Martin F."/>
            <person name="Silar P."/>
            <person name="Natvig D.O."/>
            <person name="Lalanne C."/>
            <person name="Gautier V."/>
            <person name="Ament-Velasquez S.L."/>
            <person name="Kruys A."/>
            <person name="Hutchinson M.I."/>
            <person name="Powell A.J."/>
            <person name="Barry K."/>
            <person name="Miller A.N."/>
            <person name="Grigoriev I.V."/>
            <person name="Debuchy R."/>
            <person name="Gladieux P."/>
            <person name="Hiltunen Thoren M."/>
            <person name="Johannesson H."/>
        </authorList>
    </citation>
    <scope>NUCLEOTIDE SEQUENCE</scope>
    <source>
        <strain evidence="6">CBS 118394</strain>
    </source>
</reference>
<dbReference type="CDD" id="cd12148">
    <property type="entry name" value="fungal_TF_MHR"/>
    <property type="match status" value="1"/>
</dbReference>
<keyword evidence="1" id="KW-0479">Metal-binding</keyword>
<dbReference type="GO" id="GO:0003677">
    <property type="term" value="F:DNA binding"/>
    <property type="evidence" value="ECO:0007669"/>
    <property type="project" value="InterPro"/>
</dbReference>
<feature type="coiled-coil region" evidence="3">
    <location>
        <begin position="96"/>
        <end position="123"/>
    </location>
</feature>
<dbReference type="Pfam" id="PF04082">
    <property type="entry name" value="Fungal_trans"/>
    <property type="match status" value="1"/>
</dbReference>
<keyword evidence="2" id="KW-0539">Nucleus</keyword>
<feature type="domain" description="Zn(2)-C6 fungal-type" evidence="5">
    <location>
        <begin position="49"/>
        <end position="78"/>
    </location>
</feature>
<feature type="compositionally biased region" description="Basic and acidic residues" evidence="4">
    <location>
        <begin position="782"/>
        <end position="809"/>
    </location>
</feature>
<feature type="compositionally biased region" description="Low complexity" evidence="4">
    <location>
        <begin position="838"/>
        <end position="851"/>
    </location>
</feature>
<keyword evidence="3" id="KW-0175">Coiled coil</keyword>
<gene>
    <name evidence="6" type="ORF">B0H66DRAFT_185892</name>
</gene>
<organism evidence="6 7">
    <name type="scientific">Apodospora peruviana</name>
    <dbReference type="NCBI Taxonomy" id="516989"/>
    <lineage>
        <taxon>Eukaryota</taxon>
        <taxon>Fungi</taxon>
        <taxon>Dikarya</taxon>
        <taxon>Ascomycota</taxon>
        <taxon>Pezizomycotina</taxon>
        <taxon>Sordariomycetes</taxon>
        <taxon>Sordariomycetidae</taxon>
        <taxon>Sordariales</taxon>
        <taxon>Lasiosphaeriaceae</taxon>
        <taxon>Apodospora</taxon>
    </lineage>
</organism>
<evidence type="ECO:0000259" key="5">
    <source>
        <dbReference type="PROSITE" id="PS50048"/>
    </source>
</evidence>
<dbReference type="CDD" id="cd00067">
    <property type="entry name" value="GAL4"/>
    <property type="match status" value="1"/>
</dbReference>
<proteinExistence type="predicted"/>
<dbReference type="PANTHER" id="PTHR46910:SF1">
    <property type="entry name" value="MISCELLANEOUS ZN(II)2CYS6 TRANSCRIPTION FACTOR (EUROFUNG)-RELATED"/>
    <property type="match status" value="1"/>
</dbReference>
<dbReference type="InterPro" id="IPR001138">
    <property type="entry name" value="Zn2Cys6_DnaBD"/>
</dbReference>
<evidence type="ECO:0000256" key="3">
    <source>
        <dbReference type="SAM" id="Coils"/>
    </source>
</evidence>
<dbReference type="Proteomes" id="UP001283341">
    <property type="component" value="Unassembled WGS sequence"/>
</dbReference>
<dbReference type="PROSITE" id="PS50048">
    <property type="entry name" value="ZN2_CY6_FUNGAL_2"/>
    <property type="match status" value="1"/>
</dbReference>
<dbReference type="Gene3D" id="4.10.240.10">
    <property type="entry name" value="Zn(2)-C6 fungal-type DNA-binding domain"/>
    <property type="match status" value="1"/>
</dbReference>